<name>A0ABP5I6E8_9ACTN</name>
<comment type="caution">
    <text evidence="4">The sequence shown here is derived from an EMBL/GenBank/DDBJ whole genome shotgun (WGS) entry which is preliminary data.</text>
</comment>
<accession>A0ABP5I6E8</accession>
<comment type="similarity">
    <text evidence="1 3">Belongs to the short-chain dehydrogenases/reductases (SDR) family.</text>
</comment>
<reference evidence="5" key="1">
    <citation type="journal article" date="2019" name="Int. J. Syst. Evol. Microbiol.">
        <title>The Global Catalogue of Microorganisms (GCM) 10K type strain sequencing project: providing services to taxonomists for standard genome sequencing and annotation.</title>
        <authorList>
            <consortium name="The Broad Institute Genomics Platform"/>
            <consortium name="The Broad Institute Genome Sequencing Center for Infectious Disease"/>
            <person name="Wu L."/>
            <person name="Ma J."/>
        </authorList>
    </citation>
    <scope>NUCLEOTIDE SEQUENCE [LARGE SCALE GENOMIC DNA]</scope>
    <source>
        <strain evidence="5">JCM 15478</strain>
    </source>
</reference>
<evidence type="ECO:0000313" key="4">
    <source>
        <dbReference type="EMBL" id="GAA2093563.1"/>
    </source>
</evidence>
<dbReference type="Pfam" id="PF00106">
    <property type="entry name" value="adh_short"/>
    <property type="match status" value="1"/>
</dbReference>
<dbReference type="InterPro" id="IPR002347">
    <property type="entry name" value="SDR_fam"/>
</dbReference>
<dbReference type="Proteomes" id="UP001500016">
    <property type="component" value="Unassembled WGS sequence"/>
</dbReference>
<gene>
    <name evidence="4" type="ORF">GCM10009801_60870</name>
</gene>
<dbReference type="EMBL" id="BAAAPE010000015">
    <property type="protein sequence ID" value="GAA2093563.1"/>
    <property type="molecule type" value="Genomic_DNA"/>
</dbReference>
<dbReference type="InterPro" id="IPR036291">
    <property type="entry name" value="NAD(P)-bd_dom_sf"/>
</dbReference>
<proteinExistence type="inferred from homology"/>
<evidence type="ECO:0000256" key="3">
    <source>
        <dbReference type="RuleBase" id="RU000363"/>
    </source>
</evidence>
<organism evidence="4 5">
    <name type="scientific">Streptomyces albiaxialis</name>
    <dbReference type="NCBI Taxonomy" id="329523"/>
    <lineage>
        <taxon>Bacteria</taxon>
        <taxon>Bacillati</taxon>
        <taxon>Actinomycetota</taxon>
        <taxon>Actinomycetes</taxon>
        <taxon>Kitasatosporales</taxon>
        <taxon>Streptomycetaceae</taxon>
        <taxon>Streptomyces</taxon>
    </lineage>
</organism>
<dbReference type="PANTHER" id="PTHR24320:SF148">
    <property type="entry name" value="NAD(P)-BINDING ROSSMANN-FOLD SUPERFAMILY PROTEIN"/>
    <property type="match status" value="1"/>
</dbReference>
<dbReference type="SUPFAM" id="SSF51735">
    <property type="entry name" value="NAD(P)-binding Rossmann-fold domains"/>
    <property type="match status" value="1"/>
</dbReference>
<dbReference type="PRINTS" id="PR00080">
    <property type="entry name" value="SDRFAMILY"/>
</dbReference>
<evidence type="ECO:0000256" key="2">
    <source>
        <dbReference type="ARBA" id="ARBA00023002"/>
    </source>
</evidence>
<evidence type="ECO:0000256" key="1">
    <source>
        <dbReference type="ARBA" id="ARBA00006484"/>
    </source>
</evidence>
<evidence type="ECO:0000313" key="5">
    <source>
        <dbReference type="Proteomes" id="UP001500016"/>
    </source>
</evidence>
<protein>
    <submittedName>
        <fullName evidence="4">Oxidoreductase</fullName>
    </submittedName>
</protein>
<dbReference type="PANTHER" id="PTHR24320">
    <property type="entry name" value="RETINOL DEHYDROGENASE"/>
    <property type="match status" value="1"/>
</dbReference>
<keyword evidence="2" id="KW-0560">Oxidoreductase</keyword>
<keyword evidence="5" id="KW-1185">Reference proteome</keyword>
<dbReference type="Gene3D" id="3.40.50.720">
    <property type="entry name" value="NAD(P)-binding Rossmann-like Domain"/>
    <property type="match status" value="1"/>
</dbReference>
<dbReference type="PRINTS" id="PR00081">
    <property type="entry name" value="GDHRDH"/>
</dbReference>
<sequence length="312" mass="33081">MPDLSGRTVAVTGASRGIGAATAEHLARHGAHVIALGPPCPSRTEARTAAARAADAGRVDHVECDLARPDQVRAAAERITGLAAGRLDVLVNNAGVAAAGPAPSPDGHDMHFAVNHLGHFALTGHLLPALLNAPEPRVVNVSSLLHRLGRDPARRAHAPGGRLRWPAYCDSKLANLLFTRGLLDWAHAHGLPLRAVAAHPGLVNTTLGSGALRADGHHAQARLLEWAQARWHTPARAAWTLVRAATDPDVTGGEFFGPGGRWEWSGSPVRVRAARRACDPRAAERLWRLSQRITAYPFPSAPERPTPRAGAR</sequence>